<evidence type="ECO:0000256" key="1">
    <source>
        <dbReference type="ARBA" id="ARBA00008889"/>
    </source>
</evidence>
<evidence type="ECO:0000256" key="2">
    <source>
        <dbReference type="ARBA" id="ARBA00022980"/>
    </source>
</evidence>
<feature type="coiled-coil region" evidence="6">
    <location>
        <begin position="36"/>
        <end position="78"/>
    </location>
</feature>
<comment type="caution">
    <text evidence="7">The sequence shown here is derived from an EMBL/GenBank/DDBJ whole genome shotgun (WGS) entry which is preliminary data.</text>
</comment>
<comment type="similarity">
    <text evidence="1">Belongs to the universal ribosomal protein uL10 family.</text>
</comment>
<evidence type="ECO:0000256" key="4">
    <source>
        <dbReference type="ARBA" id="ARBA00035202"/>
    </source>
</evidence>
<dbReference type="EMBL" id="MFZP01000041">
    <property type="protein sequence ID" value="OGK26564.1"/>
    <property type="molecule type" value="Genomic_DNA"/>
</dbReference>
<dbReference type="SUPFAM" id="SSF160369">
    <property type="entry name" value="Ribosomal protein L10-like"/>
    <property type="match status" value="1"/>
</dbReference>
<organism evidence="7 8">
    <name type="scientific">Candidatus Roizmanbacteria bacterium RIFCSPHIGHO2_02_FULL_39_9</name>
    <dbReference type="NCBI Taxonomy" id="1802040"/>
    <lineage>
        <taxon>Bacteria</taxon>
        <taxon>Candidatus Roizmaniibacteriota</taxon>
    </lineage>
</organism>
<dbReference type="InterPro" id="IPR001790">
    <property type="entry name" value="Ribosomal_uL10"/>
</dbReference>
<sequence>MVQQQKLDIVHKIQDLLSKNANFSFIKIDKTKHQALESLRKDLKKTKSSLRVMKNTLLEKAVAKLSEKDKKFEEIKKAFFPLKETSALLLLDTDWNKGLGTFYQFSKKDATVGFKFGLLDGTAYAKETLLQIAQLPGKDQLMANIVCSFKSPTSRTVFALKFNLMKLTNILREKSKKAS</sequence>
<dbReference type="AlphaFoldDB" id="A0A1F7H6M7"/>
<evidence type="ECO:0000256" key="5">
    <source>
        <dbReference type="ARBA" id="ARBA00035502"/>
    </source>
</evidence>
<evidence type="ECO:0000256" key="6">
    <source>
        <dbReference type="SAM" id="Coils"/>
    </source>
</evidence>
<dbReference type="Proteomes" id="UP000178597">
    <property type="component" value="Unassembled WGS sequence"/>
</dbReference>
<name>A0A1F7H6M7_9BACT</name>
<evidence type="ECO:0000256" key="3">
    <source>
        <dbReference type="ARBA" id="ARBA00023274"/>
    </source>
</evidence>
<keyword evidence="3" id="KW-0687">Ribonucleoprotein</keyword>
<dbReference type="PANTHER" id="PTHR11560">
    <property type="entry name" value="39S RIBOSOMAL PROTEIN L10, MITOCHONDRIAL"/>
    <property type="match status" value="1"/>
</dbReference>
<dbReference type="Pfam" id="PF00466">
    <property type="entry name" value="Ribosomal_L10"/>
    <property type="match status" value="1"/>
</dbReference>
<protein>
    <recommendedName>
        <fullName evidence="4">Large ribosomal subunit protein uL10</fullName>
    </recommendedName>
    <alternativeName>
        <fullName evidence="5">50S ribosomal protein L10</fullName>
    </alternativeName>
</protein>
<evidence type="ECO:0000313" key="8">
    <source>
        <dbReference type="Proteomes" id="UP000178597"/>
    </source>
</evidence>
<keyword evidence="2 7" id="KW-0689">Ribosomal protein</keyword>
<dbReference type="GO" id="GO:0005840">
    <property type="term" value="C:ribosome"/>
    <property type="evidence" value="ECO:0007669"/>
    <property type="project" value="UniProtKB-KW"/>
</dbReference>
<gene>
    <name evidence="7" type="ORF">A3C28_03595</name>
</gene>
<reference evidence="7 8" key="1">
    <citation type="journal article" date="2016" name="Nat. Commun.">
        <title>Thousands of microbial genomes shed light on interconnected biogeochemical processes in an aquifer system.</title>
        <authorList>
            <person name="Anantharaman K."/>
            <person name="Brown C.T."/>
            <person name="Hug L.A."/>
            <person name="Sharon I."/>
            <person name="Castelle C.J."/>
            <person name="Probst A.J."/>
            <person name="Thomas B.C."/>
            <person name="Singh A."/>
            <person name="Wilkins M.J."/>
            <person name="Karaoz U."/>
            <person name="Brodie E.L."/>
            <person name="Williams K.H."/>
            <person name="Hubbard S.S."/>
            <person name="Banfield J.F."/>
        </authorList>
    </citation>
    <scope>NUCLEOTIDE SEQUENCE [LARGE SCALE GENOMIC DNA]</scope>
</reference>
<dbReference type="GO" id="GO:1990904">
    <property type="term" value="C:ribonucleoprotein complex"/>
    <property type="evidence" value="ECO:0007669"/>
    <property type="project" value="UniProtKB-KW"/>
</dbReference>
<dbReference type="Gene3D" id="3.30.70.1730">
    <property type="match status" value="1"/>
</dbReference>
<dbReference type="InterPro" id="IPR043141">
    <property type="entry name" value="Ribosomal_uL10-like_sf"/>
</dbReference>
<dbReference type="InterPro" id="IPR047865">
    <property type="entry name" value="Ribosomal_uL10_bac_type"/>
</dbReference>
<keyword evidence="6" id="KW-0175">Coiled coil</keyword>
<evidence type="ECO:0000313" key="7">
    <source>
        <dbReference type="EMBL" id="OGK26564.1"/>
    </source>
</evidence>
<accession>A0A1F7H6M7</accession>
<dbReference type="Gene3D" id="6.10.250.290">
    <property type="match status" value="1"/>
</dbReference>
<proteinExistence type="inferred from homology"/>
<dbReference type="STRING" id="1802040.A3C28_03595"/>